<dbReference type="STRING" id="470453.B0680_08930"/>
<dbReference type="OrthoDB" id="6650391at2"/>
<dbReference type="Proteomes" id="UP000189800">
    <property type="component" value="Unassembled WGS sequence"/>
</dbReference>
<keyword evidence="1" id="KW-1133">Transmembrane helix</keyword>
<dbReference type="EMBL" id="MUYU01000025">
    <property type="protein sequence ID" value="OOS22929.1"/>
    <property type="molecule type" value="Genomic_DNA"/>
</dbReference>
<keyword evidence="3" id="KW-1185">Reference proteome</keyword>
<gene>
    <name evidence="2" type="ORF">B0680_08930</name>
</gene>
<dbReference type="AlphaFoldDB" id="A0A1T0CKZ9"/>
<evidence type="ECO:0000313" key="3">
    <source>
        <dbReference type="Proteomes" id="UP000189800"/>
    </source>
</evidence>
<organism evidence="2 3">
    <name type="scientific">Moraxella pluranimalium</name>
    <dbReference type="NCBI Taxonomy" id="470453"/>
    <lineage>
        <taxon>Bacteria</taxon>
        <taxon>Pseudomonadati</taxon>
        <taxon>Pseudomonadota</taxon>
        <taxon>Gammaproteobacteria</taxon>
        <taxon>Moraxellales</taxon>
        <taxon>Moraxellaceae</taxon>
        <taxon>Moraxella</taxon>
    </lineage>
</organism>
<evidence type="ECO:0000256" key="1">
    <source>
        <dbReference type="SAM" id="Phobius"/>
    </source>
</evidence>
<protein>
    <submittedName>
        <fullName evidence="2">Uncharacterized protein</fullName>
    </submittedName>
</protein>
<keyword evidence="1" id="KW-0812">Transmembrane</keyword>
<proteinExistence type="predicted"/>
<sequence>MNNIHHKPLNHEKISFAIDAMSGDNGVLSQNEIAVSPNCQKWLFLRPNTATSGIGAGVNPSYKDFVQTKHLSYYDGVTPQNKPFGEYVGRYLFQPRVNPITLFGRFSQTQNEIGAFTMNAISNTIQKFSIFTPIESLILGFVLGLPIACLVFGILAVMGV</sequence>
<accession>A0A1T0CKZ9</accession>
<reference evidence="2 3" key="1">
    <citation type="submission" date="2017-02" db="EMBL/GenBank/DDBJ databases">
        <title>Draft genome sequence of Moraxella pluranimalium CCUG 54913T type strain.</title>
        <authorList>
            <person name="Salva-Serra F."/>
            <person name="Engstrom-Jakobsson H."/>
            <person name="Thorell K."/>
            <person name="Jaen-Luchoro D."/>
            <person name="Gonzales-Siles L."/>
            <person name="Karlsson R."/>
            <person name="Yazdan S."/>
            <person name="Boulund F."/>
            <person name="Johnning A."/>
            <person name="Engstrand L."/>
            <person name="Kristiansson E."/>
            <person name="Moore E."/>
        </authorList>
    </citation>
    <scope>NUCLEOTIDE SEQUENCE [LARGE SCALE GENOMIC DNA]</scope>
    <source>
        <strain evidence="2 3">CCUG 54913</strain>
    </source>
</reference>
<comment type="caution">
    <text evidence="2">The sequence shown here is derived from an EMBL/GenBank/DDBJ whole genome shotgun (WGS) entry which is preliminary data.</text>
</comment>
<keyword evidence="1" id="KW-0472">Membrane</keyword>
<dbReference type="RefSeq" id="WP_078254751.1">
    <property type="nucleotide sequence ID" value="NZ_MUYU01000025.1"/>
</dbReference>
<evidence type="ECO:0000313" key="2">
    <source>
        <dbReference type="EMBL" id="OOS22929.1"/>
    </source>
</evidence>
<feature type="transmembrane region" description="Helical" evidence="1">
    <location>
        <begin position="137"/>
        <end position="158"/>
    </location>
</feature>
<name>A0A1T0CKZ9_9GAMM</name>